<evidence type="ECO:0000313" key="7">
    <source>
        <dbReference type="Proteomes" id="UP001342314"/>
    </source>
</evidence>
<evidence type="ECO:0000256" key="3">
    <source>
        <dbReference type="SAM" id="MobiDB-lite"/>
    </source>
</evidence>
<reference evidence="6 7" key="1">
    <citation type="submission" date="2021-12" db="EMBL/GenBank/DDBJ databases">
        <title>High titer production of polyol ester of fatty acids by Rhodotorula paludigena BS15 towards product separation-free biomass refinery.</title>
        <authorList>
            <person name="Mano J."/>
            <person name="Ono H."/>
            <person name="Tanaka T."/>
            <person name="Naito K."/>
            <person name="Sushida H."/>
            <person name="Ike M."/>
            <person name="Tokuyasu K."/>
            <person name="Kitaoka M."/>
        </authorList>
    </citation>
    <scope>NUCLEOTIDE SEQUENCE [LARGE SCALE GENOMIC DNA]</scope>
    <source>
        <strain evidence="6 7">BS15</strain>
    </source>
</reference>
<dbReference type="Pfam" id="PF24135">
    <property type="entry name" value="DUF7402"/>
    <property type="match status" value="4"/>
</dbReference>
<feature type="domain" description="DUF7402" evidence="5">
    <location>
        <begin position="470"/>
        <end position="608"/>
    </location>
</feature>
<feature type="signal peptide" evidence="4">
    <location>
        <begin position="1"/>
        <end position="21"/>
    </location>
</feature>
<evidence type="ECO:0000313" key="6">
    <source>
        <dbReference type="EMBL" id="GJN94214.1"/>
    </source>
</evidence>
<comment type="similarity">
    <text evidence="1">Belongs to the PIGL family.</text>
</comment>
<dbReference type="InterPro" id="IPR024078">
    <property type="entry name" value="LmbE-like_dom_sf"/>
</dbReference>
<feature type="chain" id="PRO_5043383197" description="N-acetylglucosaminylphosphatidylinositol deacetylase" evidence="4">
    <location>
        <begin position="22"/>
        <end position="1072"/>
    </location>
</feature>
<organism evidence="6 7">
    <name type="scientific">Rhodotorula paludigena</name>
    <dbReference type="NCBI Taxonomy" id="86838"/>
    <lineage>
        <taxon>Eukaryota</taxon>
        <taxon>Fungi</taxon>
        <taxon>Dikarya</taxon>
        <taxon>Basidiomycota</taxon>
        <taxon>Pucciniomycotina</taxon>
        <taxon>Microbotryomycetes</taxon>
        <taxon>Sporidiobolales</taxon>
        <taxon>Sporidiobolaceae</taxon>
        <taxon>Rhodotorula</taxon>
    </lineage>
</organism>
<dbReference type="Proteomes" id="UP001342314">
    <property type="component" value="Unassembled WGS sequence"/>
</dbReference>
<keyword evidence="4" id="KW-0732">Signal</keyword>
<dbReference type="SUPFAM" id="SSF102588">
    <property type="entry name" value="LmbE-like"/>
    <property type="match status" value="1"/>
</dbReference>
<dbReference type="SUPFAM" id="SSF49785">
    <property type="entry name" value="Galactose-binding domain-like"/>
    <property type="match status" value="4"/>
</dbReference>
<dbReference type="EMBL" id="BQKY01000016">
    <property type="protein sequence ID" value="GJN94214.1"/>
    <property type="molecule type" value="Genomic_DNA"/>
</dbReference>
<feature type="region of interest" description="Disordered" evidence="3">
    <location>
        <begin position="287"/>
        <end position="306"/>
    </location>
</feature>
<evidence type="ECO:0000256" key="4">
    <source>
        <dbReference type="SAM" id="SignalP"/>
    </source>
</evidence>
<feature type="domain" description="DUF7402" evidence="5">
    <location>
        <begin position="684"/>
        <end position="816"/>
    </location>
</feature>
<feature type="domain" description="DUF7402" evidence="5">
    <location>
        <begin position="895"/>
        <end position="1027"/>
    </location>
</feature>
<accession>A0AAV5GW69</accession>
<evidence type="ECO:0000259" key="5">
    <source>
        <dbReference type="Pfam" id="PF24135"/>
    </source>
</evidence>
<dbReference type="InterPro" id="IPR055826">
    <property type="entry name" value="DUF7402"/>
</dbReference>
<dbReference type="InterPro" id="IPR003737">
    <property type="entry name" value="GlcNAc_PI_deacetylase-related"/>
</dbReference>
<gene>
    <name evidence="6" type="ORF">Rhopal_007288-T1</name>
</gene>
<dbReference type="AlphaFoldDB" id="A0AAV5GW69"/>
<feature type="region of interest" description="Disordered" evidence="3">
    <location>
        <begin position="449"/>
        <end position="489"/>
    </location>
</feature>
<evidence type="ECO:0000256" key="1">
    <source>
        <dbReference type="ARBA" id="ARBA00006066"/>
    </source>
</evidence>
<proteinExistence type="inferred from homology"/>
<protein>
    <recommendedName>
        <fullName evidence="2">N-acetylglucosaminylphosphatidylinositol deacetylase</fullName>
        <ecNumber evidence="2">3.5.1.89</ecNumber>
    </recommendedName>
</protein>
<dbReference type="EC" id="3.5.1.89" evidence="2"/>
<evidence type="ECO:0000256" key="2">
    <source>
        <dbReference type="ARBA" id="ARBA00012176"/>
    </source>
</evidence>
<dbReference type="Gene3D" id="3.40.50.10320">
    <property type="entry name" value="LmbE-like"/>
    <property type="match status" value="1"/>
</dbReference>
<dbReference type="Pfam" id="PF02585">
    <property type="entry name" value="PIG-L"/>
    <property type="match status" value="1"/>
</dbReference>
<feature type="domain" description="DUF7402" evidence="5">
    <location>
        <begin position="308"/>
        <end position="441"/>
    </location>
</feature>
<feature type="region of interest" description="Disordered" evidence="3">
    <location>
        <begin position="634"/>
        <end position="665"/>
    </location>
</feature>
<dbReference type="PANTHER" id="PTHR12993">
    <property type="entry name" value="N-ACETYLGLUCOSAMINYL-PHOSPHATIDYLINOSITOL DE-N-ACETYLASE-RELATED"/>
    <property type="match status" value="1"/>
</dbReference>
<feature type="compositionally biased region" description="Low complexity" evidence="3">
    <location>
        <begin position="449"/>
        <end position="465"/>
    </location>
</feature>
<keyword evidence="7" id="KW-1185">Reference proteome</keyword>
<dbReference type="Gene3D" id="2.60.120.260">
    <property type="entry name" value="Galactose-binding domain-like"/>
    <property type="match status" value="4"/>
</dbReference>
<dbReference type="PANTHER" id="PTHR12993:SF23">
    <property type="entry name" value="N-ACETYLGLUCOSAMINYLPHOSPHATIDYLINOSITOL DEACETYLASE"/>
    <property type="match status" value="1"/>
</dbReference>
<sequence length="1072" mass="111832">MLNRLVLLCALLGALCLRVEASAFSCVGGSVYVIAHPDDDLLFQSPTLLDDVQGGDCITTVILTAGDSGTGLDYAESREAGNQAAYAQMAGVDDSHTEFYATFGGQPVLIRTLVAAPQVQKVYFRLPDGNMDGSGFSATGFQSIRSLYFGTIPSITNLPGDATFTRDTLKEAIAQILAARQPDRVRTLDHLSDYSAGDHADHLTAGRITSELVGSYAPAADFAGYMGYPVQNLAPTISQDSAEFAAKCDAFFAYTPFDYAECQSFAACAGRGESSWLQREYAVTPNLATTTSGDGTAQTPVTLPDGENLASRATATASSYSEGSPPSAAIDGVLGGYPTDESAEWVSDHEGVGAWLKLEWDTTVTITAIAIYDRPNLVDWLTTGTLTASDGAEISFTNTVNDGSAFLVTLPQGHSTTSLLLTVTGVSSGTENVGLSELQVFGTCDDCATPSPTTTSDPAGPTATGGASGNLARNATAGASSWAEATQQTPDKAIDGIISGYREDGSGDYTKEWASDHETAGAYFTLDWVAPVVANRFVLYDRPNLDDQLTSGSITFSDGSTLPVPALNNDGSATTIDFAEKEFDSLVLSVLSTSNTTSSVGLAEFEIFYLDTLSTTSSITTIAPSSTRSVISFSSASSPTSGASSSAVSGSGTSPSFSSTASSTSAAATPSSTLVNYARTVEKTPDVSSEASATEQTADKAIDGIVSGYKEDGTGDYTKEWATDHQGVGAWIGLSWATSITVNQVVLFDRPNLNDQILNASIRFSDDSYLYTGPLVNDGSATYVNFAARETDSLVITVLAVSSSTSSVGLAEVQVFNNPNVIVSTAAPSTTTASGSSSATSATPTSRSVISFSSTATQSLSSVASSTSTSSASSTSAAAMPSSTVVNYARTVEKTPDVSSEASATEQTADKAIDGIVSGYKEDGTGDYTKEWATDHQGVGAWIGLLWATSITVNQVVLFDRPNLNDQILNASIRFSDDSYLYTGPLMNDGSATYVNFTAQSTDSLVITVLSVSSSTSSVGLAEVQVFNNPNAHGQLVGVVRFGDHNDYSGSRSLHRASLDDRRHFELVILLC</sequence>
<dbReference type="InterPro" id="IPR008979">
    <property type="entry name" value="Galactose-bd-like_sf"/>
</dbReference>
<feature type="compositionally biased region" description="Polar residues" evidence="3">
    <location>
        <begin position="471"/>
        <end position="489"/>
    </location>
</feature>
<name>A0AAV5GW69_9BASI</name>
<dbReference type="GO" id="GO:0005783">
    <property type="term" value="C:endoplasmic reticulum"/>
    <property type="evidence" value="ECO:0007669"/>
    <property type="project" value="TreeGrafter"/>
</dbReference>
<dbReference type="GO" id="GO:0000225">
    <property type="term" value="F:N-acetylglucosaminylphosphatidylinositol deacetylase activity"/>
    <property type="evidence" value="ECO:0007669"/>
    <property type="project" value="UniProtKB-EC"/>
</dbReference>
<feature type="compositionally biased region" description="Polar residues" evidence="3">
    <location>
        <begin position="287"/>
        <end position="301"/>
    </location>
</feature>
<comment type="caution">
    <text evidence="6">The sequence shown here is derived from an EMBL/GenBank/DDBJ whole genome shotgun (WGS) entry which is preliminary data.</text>
</comment>